<protein>
    <recommendedName>
        <fullName evidence="5">Acid shock protein</fullName>
    </recommendedName>
</protein>
<reference evidence="3 4" key="1">
    <citation type="submission" date="2014-11" db="EMBL/GenBank/DDBJ databases">
        <title>Pan-genome of Gallibacterium spp.</title>
        <authorList>
            <person name="Kudirkiene E."/>
            <person name="Bojesen A.M."/>
        </authorList>
    </citation>
    <scope>NUCLEOTIDE SEQUENCE [LARGE SCALE GENOMIC DNA]</scope>
    <source>
        <strain evidence="3 4">F298</strain>
    </source>
</reference>
<dbReference type="Proteomes" id="UP000243168">
    <property type="component" value="Unassembled WGS sequence"/>
</dbReference>
<evidence type="ECO:0000256" key="1">
    <source>
        <dbReference type="SAM" id="MobiDB-lite"/>
    </source>
</evidence>
<feature type="compositionally biased region" description="Basic and acidic residues" evidence="1">
    <location>
        <begin position="82"/>
        <end position="105"/>
    </location>
</feature>
<sequence length="105" mass="11524">MLMTKKVMVNSLLVSVLAMASISMAQAAGETITPVKAEPKMKVEQVMPKTEKSTLVQKTAATEGKHSHMTKQEKSIKHHVLAKKESKKVGHKQPIHETAKEKIPA</sequence>
<feature type="compositionally biased region" description="Basic and acidic residues" evidence="1">
    <location>
        <begin position="63"/>
        <end position="75"/>
    </location>
</feature>
<feature type="signal peptide" evidence="2">
    <location>
        <begin position="1"/>
        <end position="27"/>
    </location>
</feature>
<dbReference type="EMBL" id="JTJS01000047">
    <property type="protein sequence ID" value="OBX09347.1"/>
    <property type="molecule type" value="Genomic_DNA"/>
</dbReference>
<organism evidence="3 4">
    <name type="scientific">Gallibacterium genomosp. 3</name>
    <dbReference type="NCBI Taxonomy" id="505345"/>
    <lineage>
        <taxon>Bacteria</taxon>
        <taxon>Pseudomonadati</taxon>
        <taxon>Pseudomonadota</taxon>
        <taxon>Gammaproteobacteria</taxon>
        <taxon>Pasteurellales</taxon>
        <taxon>Pasteurellaceae</taxon>
        <taxon>Gallibacterium</taxon>
    </lineage>
</organism>
<feature type="region of interest" description="Disordered" evidence="1">
    <location>
        <begin position="61"/>
        <end position="105"/>
    </location>
</feature>
<evidence type="ECO:0000256" key="2">
    <source>
        <dbReference type="SAM" id="SignalP"/>
    </source>
</evidence>
<comment type="caution">
    <text evidence="3">The sequence shown here is derived from an EMBL/GenBank/DDBJ whole genome shotgun (WGS) entry which is preliminary data.</text>
</comment>
<evidence type="ECO:0000313" key="3">
    <source>
        <dbReference type="EMBL" id="OBX09347.1"/>
    </source>
</evidence>
<evidence type="ECO:0000313" key="4">
    <source>
        <dbReference type="Proteomes" id="UP000243168"/>
    </source>
</evidence>
<feature type="chain" id="PRO_5008359512" description="Acid shock protein" evidence="2">
    <location>
        <begin position="28"/>
        <end position="105"/>
    </location>
</feature>
<name>A0A1A7Q626_9PAST</name>
<proteinExistence type="predicted"/>
<dbReference type="AlphaFoldDB" id="A0A1A7Q626"/>
<evidence type="ECO:0008006" key="5">
    <source>
        <dbReference type="Google" id="ProtNLM"/>
    </source>
</evidence>
<dbReference type="RefSeq" id="WP_065234459.1">
    <property type="nucleotide sequence ID" value="NZ_JTJS01000047.1"/>
</dbReference>
<accession>A0A1A7Q626</accession>
<gene>
    <name evidence="3" type="ORF">QV07_05230</name>
</gene>
<keyword evidence="2" id="KW-0732">Signal</keyword>